<organism evidence="1 2">
    <name type="scientific">Meloidogyne incognita</name>
    <name type="common">Southern root-knot nematode worm</name>
    <name type="synonym">Oxyuris incognita</name>
    <dbReference type="NCBI Taxonomy" id="6306"/>
    <lineage>
        <taxon>Eukaryota</taxon>
        <taxon>Metazoa</taxon>
        <taxon>Ecdysozoa</taxon>
        <taxon>Nematoda</taxon>
        <taxon>Chromadorea</taxon>
        <taxon>Rhabditida</taxon>
        <taxon>Tylenchina</taxon>
        <taxon>Tylenchomorpha</taxon>
        <taxon>Tylenchoidea</taxon>
        <taxon>Meloidogynidae</taxon>
        <taxon>Meloidogyninae</taxon>
        <taxon>Meloidogyne</taxon>
        <taxon>Meloidogyne incognita group</taxon>
    </lineage>
</organism>
<sequence length="60" mass="6743">MKDTQNNQLADSEINTALLRAKKLAATDGGHKRTNSDDLNCTCDFTDTFTYILHIFHIIS</sequence>
<keyword evidence="1" id="KW-1185">Reference proteome</keyword>
<proteinExistence type="predicted"/>
<protein>
    <submittedName>
        <fullName evidence="2">Uncharacterized protein</fullName>
    </submittedName>
</protein>
<name>A0A914LTH3_MELIC</name>
<reference evidence="2" key="1">
    <citation type="submission" date="2022-11" db="UniProtKB">
        <authorList>
            <consortium name="WormBaseParasite"/>
        </authorList>
    </citation>
    <scope>IDENTIFICATION</scope>
</reference>
<dbReference type="AlphaFoldDB" id="A0A914LTH3"/>
<accession>A0A914LTH3</accession>
<dbReference type="WBParaSite" id="Minc3s00668g15864">
    <property type="protein sequence ID" value="Minc3s00668g15864"/>
    <property type="gene ID" value="Minc3s00668g15864"/>
</dbReference>
<evidence type="ECO:0000313" key="1">
    <source>
        <dbReference type="Proteomes" id="UP000887563"/>
    </source>
</evidence>
<evidence type="ECO:0000313" key="2">
    <source>
        <dbReference type="WBParaSite" id="Minc3s00668g15864"/>
    </source>
</evidence>
<dbReference type="Proteomes" id="UP000887563">
    <property type="component" value="Unplaced"/>
</dbReference>